<keyword evidence="3" id="KW-0540">Nuclease</keyword>
<dbReference type="Pfam" id="PF01261">
    <property type="entry name" value="AP_endonuc_2"/>
    <property type="match status" value="1"/>
</dbReference>
<dbReference type="InterPro" id="IPR001719">
    <property type="entry name" value="AP_endonuc_2"/>
</dbReference>
<dbReference type="InterPro" id="IPR013022">
    <property type="entry name" value="Xyl_isomerase-like_TIM-brl"/>
</dbReference>
<evidence type="ECO:0000313" key="4">
    <source>
        <dbReference type="Proteomes" id="UP000199259"/>
    </source>
</evidence>
<dbReference type="SUPFAM" id="SSF51658">
    <property type="entry name" value="Xylose isomerase-like"/>
    <property type="match status" value="1"/>
</dbReference>
<dbReference type="AlphaFoldDB" id="A0A7Z7AUX4"/>
<dbReference type="Gene3D" id="3.20.20.150">
    <property type="entry name" value="Divalent-metal-dependent TIM barrel enzymes"/>
    <property type="match status" value="1"/>
</dbReference>
<dbReference type="GO" id="GO:0006284">
    <property type="term" value="P:base-excision repair"/>
    <property type="evidence" value="ECO:0007669"/>
    <property type="project" value="TreeGrafter"/>
</dbReference>
<keyword evidence="3" id="KW-0378">Hydrolase</keyword>
<dbReference type="SMART" id="SM00518">
    <property type="entry name" value="AP2Ec"/>
    <property type="match status" value="1"/>
</dbReference>
<dbReference type="PANTHER" id="PTHR21445:SF0">
    <property type="entry name" value="APURINIC-APYRIMIDINIC ENDONUCLEASE"/>
    <property type="match status" value="1"/>
</dbReference>
<organism evidence="3 4">
    <name type="scientific">Methanolobus vulcani</name>
    <dbReference type="NCBI Taxonomy" id="38026"/>
    <lineage>
        <taxon>Archaea</taxon>
        <taxon>Methanobacteriati</taxon>
        <taxon>Methanobacteriota</taxon>
        <taxon>Stenosarchaea group</taxon>
        <taxon>Methanomicrobia</taxon>
        <taxon>Methanosarcinales</taxon>
        <taxon>Methanosarcinaceae</taxon>
        <taxon>Methanolobus</taxon>
    </lineage>
</organism>
<dbReference type="Proteomes" id="UP000199259">
    <property type="component" value="Unassembled WGS sequence"/>
</dbReference>
<comment type="caution">
    <text evidence="3">The sequence shown here is derived from an EMBL/GenBank/DDBJ whole genome shotgun (WGS) entry which is preliminary data.</text>
</comment>
<dbReference type="CDD" id="cd00019">
    <property type="entry name" value="AP2Ec"/>
    <property type="match status" value="1"/>
</dbReference>
<evidence type="ECO:0000256" key="1">
    <source>
        <dbReference type="SAM" id="MobiDB-lite"/>
    </source>
</evidence>
<keyword evidence="4" id="KW-1185">Reference proteome</keyword>
<accession>A0A7Z7AUX4</accession>
<dbReference type="GO" id="GO:0003906">
    <property type="term" value="F:DNA-(apurinic or apyrimidinic site) endonuclease activity"/>
    <property type="evidence" value="ECO:0007669"/>
    <property type="project" value="TreeGrafter"/>
</dbReference>
<feature type="region of interest" description="Disordered" evidence="1">
    <location>
        <begin position="1"/>
        <end position="23"/>
    </location>
</feature>
<dbReference type="FunFam" id="3.20.20.150:FF:000017">
    <property type="entry name" value="Endonuclease IV related protein"/>
    <property type="match status" value="1"/>
</dbReference>
<sequence>MMKPSQLLFGTAGTPKSSRKRNSISGIERVKELGLGCMELEFVRGVKMGEATAADVRKRSQDEDISLSVHGPYYINLNSQEPEKIDASIERIYRSSRIGSLCGARNIVFHPAYYHKDQPEKVYEKVFSLLEQLESRLNDEGIEVILRPETTGKGTQFGSLEENVRLGAELENVLPCIDFAHLHARSNGAENSYDEFSATLELVENELGREGLDDMHMHVSGIEYSEKGERNHLNLDDSDMQYSELMHALKDFKVKGLLICESPDNEVDALLLKTTYDRL</sequence>
<dbReference type="GO" id="GO:0003677">
    <property type="term" value="F:DNA binding"/>
    <property type="evidence" value="ECO:0007669"/>
    <property type="project" value="InterPro"/>
</dbReference>
<keyword evidence="3" id="KW-0255">Endonuclease</keyword>
<reference evidence="3 4" key="1">
    <citation type="submission" date="2016-10" db="EMBL/GenBank/DDBJ databases">
        <authorList>
            <person name="Varghese N."/>
            <person name="Submissions S."/>
        </authorList>
    </citation>
    <scope>NUCLEOTIDE SEQUENCE [LARGE SCALE GENOMIC DNA]</scope>
    <source>
        <strain evidence="3 4">PL 12/M</strain>
    </source>
</reference>
<proteinExistence type="predicted"/>
<dbReference type="InterPro" id="IPR036237">
    <property type="entry name" value="Xyl_isomerase-like_sf"/>
</dbReference>
<dbReference type="GO" id="GO:0008081">
    <property type="term" value="F:phosphoric diester hydrolase activity"/>
    <property type="evidence" value="ECO:0007669"/>
    <property type="project" value="TreeGrafter"/>
</dbReference>
<dbReference type="PANTHER" id="PTHR21445">
    <property type="entry name" value="ENDONUCLEASE IV ENDODEOXYRIBONUCLEASE IV"/>
    <property type="match status" value="1"/>
</dbReference>
<feature type="domain" description="Xylose isomerase-like TIM barrel" evidence="2">
    <location>
        <begin position="27"/>
        <end position="265"/>
    </location>
</feature>
<evidence type="ECO:0000313" key="3">
    <source>
        <dbReference type="EMBL" id="SDF46523.1"/>
    </source>
</evidence>
<evidence type="ECO:0000259" key="2">
    <source>
        <dbReference type="Pfam" id="PF01261"/>
    </source>
</evidence>
<name>A0A7Z7AUX4_9EURY</name>
<gene>
    <name evidence="3" type="ORF">SAMN04488589_0604</name>
</gene>
<dbReference type="GO" id="GO:0008270">
    <property type="term" value="F:zinc ion binding"/>
    <property type="evidence" value="ECO:0007669"/>
    <property type="project" value="InterPro"/>
</dbReference>
<protein>
    <submittedName>
        <fullName evidence="3">Endonuclease IV</fullName>
    </submittedName>
</protein>
<dbReference type="EMBL" id="FNCA01000002">
    <property type="protein sequence ID" value="SDF46523.1"/>
    <property type="molecule type" value="Genomic_DNA"/>
</dbReference>